<organism evidence="1 2">
    <name type="scientific">Trifolium medium</name>
    <dbReference type="NCBI Taxonomy" id="97028"/>
    <lineage>
        <taxon>Eukaryota</taxon>
        <taxon>Viridiplantae</taxon>
        <taxon>Streptophyta</taxon>
        <taxon>Embryophyta</taxon>
        <taxon>Tracheophyta</taxon>
        <taxon>Spermatophyta</taxon>
        <taxon>Magnoliopsida</taxon>
        <taxon>eudicotyledons</taxon>
        <taxon>Gunneridae</taxon>
        <taxon>Pentapetalae</taxon>
        <taxon>rosids</taxon>
        <taxon>fabids</taxon>
        <taxon>Fabales</taxon>
        <taxon>Fabaceae</taxon>
        <taxon>Papilionoideae</taxon>
        <taxon>50 kb inversion clade</taxon>
        <taxon>NPAAA clade</taxon>
        <taxon>Hologalegina</taxon>
        <taxon>IRL clade</taxon>
        <taxon>Trifolieae</taxon>
        <taxon>Trifolium</taxon>
    </lineage>
</organism>
<feature type="non-terminal residue" evidence="1">
    <location>
        <position position="1"/>
    </location>
</feature>
<comment type="caution">
    <text evidence="1">The sequence shown here is derived from an EMBL/GenBank/DDBJ whole genome shotgun (WGS) entry which is preliminary data.</text>
</comment>
<protein>
    <submittedName>
        <fullName evidence="1">Uncharacterized protein</fullName>
    </submittedName>
</protein>
<reference evidence="1 2" key="1">
    <citation type="journal article" date="2018" name="Front. Plant Sci.">
        <title>Red Clover (Trifolium pratense) and Zigzag Clover (T. medium) - A Picture of Genomic Similarities and Differences.</title>
        <authorList>
            <person name="Dluhosova J."/>
            <person name="Istvanek J."/>
            <person name="Nedelnik J."/>
            <person name="Repkova J."/>
        </authorList>
    </citation>
    <scope>NUCLEOTIDE SEQUENCE [LARGE SCALE GENOMIC DNA]</scope>
    <source>
        <strain evidence="2">cv. 10/8</strain>
        <tissue evidence="1">Leaf</tissue>
    </source>
</reference>
<dbReference type="EMBL" id="LXQA010370374">
    <property type="protein sequence ID" value="MCI47294.1"/>
    <property type="molecule type" value="Genomic_DNA"/>
</dbReference>
<sequence length="61" mass="6491">SGDLGSSFLDSSVLRGSLVTSSSEESASSMLGSYVFRYSAQSESVLSESEDTTSCLNFNFF</sequence>
<accession>A0A392SGH5</accession>
<dbReference type="Proteomes" id="UP000265520">
    <property type="component" value="Unassembled WGS sequence"/>
</dbReference>
<name>A0A392SGH5_9FABA</name>
<evidence type="ECO:0000313" key="2">
    <source>
        <dbReference type="Proteomes" id="UP000265520"/>
    </source>
</evidence>
<proteinExistence type="predicted"/>
<evidence type="ECO:0000313" key="1">
    <source>
        <dbReference type="EMBL" id="MCI47294.1"/>
    </source>
</evidence>
<dbReference type="AlphaFoldDB" id="A0A392SGH5"/>
<keyword evidence="2" id="KW-1185">Reference proteome</keyword>